<evidence type="ECO:0000313" key="3">
    <source>
        <dbReference type="Proteomes" id="UP001301769"/>
    </source>
</evidence>
<evidence type="ECO:0000313" key="2">
    <source>
        <dbReference type="EMBL" id="KAK4219683.1"/>
    </source>
</evidence>
<accession>A0AAN7BD85</accession>
<evidence type="ECO:0000256" key="1">
    <source>
        <dbReference type="SAM" id="SignalP"/>
    </source>
</evidence>
<dbReference type="Proteomes" id="UP001301769">
    <property type="component" value="Unassembled WGS sequence"/>
</dbReference>
<reference evidence="2" key="1">
    <citation type="journal article" date="2023" name="Mol. Phylogenet. Evol.">
        <title>Genome-scale phylogeny and comparative genomics of the fungal order Sordariales.</title>
        <authorList>
            <person name="Hensen N."/>
            <person name="Bonometti L."/>
            <person name="Westerberg I."/>
            <person name="Brannstrom I.O."/>
            <person name="Guillou S."/>
            <person name="Cros-Aarteil S."/>
            <person name="Calhoun S."/>
            <person name="Haridas S."/>
            <person name="Kuo A."/>
            <person name="Mondo S."/>
            <person name="Pangilinan J."/>
            <person name="Riley R."/>
            <person name="LaButti K."/>
            <person name="Andreopoulos B."/>
            <person name="Lipzen A."/>
            <person name="Chen C."/>
            <person name="Yan M."/>
            <person name="Daum C."/>
            <person name="Ng V."/>
            <person name="Clum A."/>
            <person name="Steindorff A."/>
            <person name="Ohm R.A."/>
            <person name="Martin F."/>
            <person name="Silar P."/>
            <person name="Natvig D.O."/>
            <person name="Lalanne C."/>
            <person name="Gautier V."/>
            <person name="Ament-Velasquez S.L."/>
            <person name="Kruys A."/>
            <person name="Hutchinson M.I."/>
            <person name="Powell A.J."/>
            <person name="Barry K."/>
            <person name="Miller A.N."/>
            <person name="Grigoriev I.V."/>
            <person name="Debuchy R."/>
            <person name="Gladieux P."/>
            <person name="Hiltunen Thoren M."/>
            <person name="Johannesson H."/>
        </authorList>
    </citation>
    <scope>NUCLEOTIDE SEQUENCE</scope>
    <source>
        <strain evidence="2">PSN293</strain>
    </source>
</reference>
<name>A0AAN7BD85_9PEZI</name>
<comment type="caution">
    <text evidence="2">The sequence shown here is derived from an EMBL/GenBank/DDBJ whole genome shotgun (WGS) entry which is preliminary data.</text>
</comment>
<protein>
    <submittedName>
        <fullName evidence="2">Uncharacterized protein</fullName>
    </submittedName>
</protein>
<proteinExistence type="predicted"/>
<keyword evidence="1" id="KW-0732">Signal</keyword>
<dbReference type="AlphaFoldDB" id="A0AAN7BD85"/>
<dbReference type="EMBL" id="MU858047">
    <property type="protein sequence ID" value="KAK4219683.1"/>
    <property type="molecule type" value="Genomic_DNA"/>
</dbReference>
<reference evidence="2" key="2">
    <citation type="submission" date="2023-05" db="EMBL/GenBank/DDBJ databases">
        <authorList>
            <consortium name="Lawrence Berkeley National Laboratory"/>
            <person name="Steindorff A."/>
            <person name="Hensen N."/>
            <person name="Bonometti L."/>
            <person name="Westerberg I."/>
            <person name="Brannstrom I.O."/>
            <person name="Guillou S."/>
            <person name="Cros-Aarteil S."/>
            <person name="Calhoun S."/>
            <person name="Haridas S."/>
            <person name="Kuo A."/>
            <person name="Mondo S."/>
            <person name="Pangilinan J."/>
            <person name="Riley R."/>
            <person name="Labutti K."/>
            <person name="Andreopoulos B."/>
            <person name="Lipzen A."/>
            <person name="Chen C."/>
            <person name="Yanf M."/>
            <person name="Daum C."/>
            <person name="Ng V."/>
            <person name="Clum A."/>
            <person name="Ohm R."/>
            <person name="Martin F."/>
            <person name="Silar P."/>
            <person name="Natvig D."/>
            <person name="Lalanne C."/>
            <person name="Gautier V."/>
            <person name="Ament-Velasquez S.L."/>
            <person name="Kruys A."/>
            <person name="Hutchinson M.I."/>
            <person name="Powell A.J."/>
            <person name="Barry K."/>
            <person name="Miller A.N."/>
            <person name="Grigoriev I.V."/>
            <person name="Debuchy R."/>
            <person name="Gladieux P."/>
            <person name="Thoren M.H."/>
            <person name="Johannesson H."/>
        </authorList>
    </citation>
    <scope>NUCLEOTIDE SEQUENCE</scope>
    <source>
        <strain evidence="2">PSN293</strain>
    </source>
</reference>
<feature type="chain" id="PRO_5042937018" evidence="1">
    <location>
        <begin position="18"/>
        <end position="271"/>
    </location>
</feature>
<sequence length="271" mass="27349">MFFTNAAILGLAAMVAAQGNSDFGHCDHNACLQQVHRAAAGHGTGYADCSSFLSVTVTPAASTTTVVDTVTVTTTTVVGAGGPVLRARRHAARVVAPRQVTATPTAIPAYASGCTANPTAYASACSCIGVPGGATTTAPAPPDSTAFSTITTTETVTSTSSPPAPQLTVLSYDTAPGYCGDAPYNPPPQVITTNGCASINSNNAGFGTYVAAPGCTCVVEFYSSADCSGPLNTDPSPQDPTSNTCYNRFNPYGPVPIINFNSVKLVCTGTC</sequence>
<gene>
    <name evidence="2" type="ORF">QBC37DRAFT_382437</name>
</gene>
<feature type="signal peptide" evidence="1">
    <location>
        <begin position="1"/>
        <end position="17"/>
    </location>
</feature>
<keyword evidence="3" id="KW-1185">Reference proteome</keyword>
<organism evidence="2 3">
    <name type="scientific">Rhypophila decipiens</name>
    <dbReference type="NCBI Taxonomy" id="261697"/>
    <lineage>
        <taxon>Eukaryota</taxon>
        <taxon>Fungi</taxon>
        <taxon>Dikarya</taxon>
        <taxon>Ascomycota</taxon>
        <taxon>Pezizomycotina</taxon>
        <taxon>Sordariomycetes</taxon>
        <taxon>Sordariomycetidae</taxon>
        <taxon>Sordariales</taxon>
        <taxon>Naviculisporaceae</taxon>
        <taxon>Rhypophila</taxon>
    </lineage>
</organism>